<feature type="domain" description="PBS-linker" evidence="14">
    <location>
        <begin position="712"/>
        <end position="891"/>
    </location>
</feature>
<dbReference type="RefSeq" id="WP_102180134.1">
    <property type="nucleotide sequence ID" value="NZ_NMQE01000031.1"/>
</dbReference>
<proteinExistence type="inferred from homology"/>
<gene>
    <name evidence="15" type="ORF">CEN46_01355</name>
</gene>
<dbReference type="PROSITE" id="PS51445">
    <property type="entry name" value="PBS_LINKER"/>
    <property type="match status" value="4"/>
</dbReference>
<keyword evidence="11" id="KW-0456">Lyase</keyword>
<evidence type="ECO:0000256" key="3">
    <source>
        <dbReference type="ARBA" id="ARBA00018674"/>
    </source>
</evidence>
<comment type="similarity">
    <text evidence="2">Belongs to the phycobiliprotein family.</text>
</comment>
<evidence type="ECO:0000256" key="11">
    <source>
        <dbReference type="ARBA" id="ARBA00023239"/>
    </source>
</evidence>
<evidence type="ECO:0000313" key="15">
    <source>
        <dbReference type="EMBL" id="PMB27495.1"/>
    </source>
</evidence>
<dbReference type="Pfam" id="PF00427">
    <property type="entry name" value="PBS_linker_poly"/>
    <property type="match status" value="4"/>
</dbReference>
<dbReference type="SUPFAM" id="SSF46458">
    <property type="entry name" value="Globin-like"/>
    <property type="match status" value="1"/>
</dbReference>
<evidence type="ECO:0000256" key="6">
    <source>
        <dbReference type="ARBA" id="ARBA00022737"/>
    </source>
</evidence>
<evidence type="ECO:0000256" key="8">
    <source>
        <dbReference type="ARBA" id="ARBA00022991"/>
    </source>
</evidence>
<evidence type="ECO:0000256" key="13">
    <source>
        <dbReference type="PROSITE-ProRule" id="PRU00775"/>
    </source>
</evidence>
<dbReference type="Pfam" id="PF00502">
    <property type="entry name" value="Phycobilisome"/>
    <property type="match status" value="2"/>
</dbReference>
<keyword evidence="12" id="KW-0089">Bile pigment</keyword>
<evidence type="ECO:0000256" key="1">
    <source>
        <dbReference type="ARBA" id="ARBA00004445"/>
    </source>
</evidence>
<evidence type="ECO:0000313" key="16">
    <source>
        <dbReference type="Proteomes" id="UP000235081"/>
    </source>
</evidence>
<keyword evidence="4" id="KW-0602">Photosynthesis</keyword>
<dbReference type="AlphaFoldDB" id="A0A2N6LP45"/>
<evidence type="ECO:0000256" key="2">
    <source>
        <dbReference type="ARBA" id="ARBA00008182"/>
    </source>
</evidence>
<evidence type="ECO:0000259" key="14">
    <source>
        <dbReference type="PROSITE" id="PS51445"/>
    </source>
</evidence>
<sequence>MSVKASGGSSVARPQLYQTLAVSTISQAEQQDRFLGAGELNELANYFASGAKRLEIAQTLTDNSEIIVSRAANRIFVGGSPMAFLEKPREPELAMAVAAAASTSDVRDAMKLGTVTYVETRGGFLENLRSIFNSSPSGPIPPGFRPINIARYGPANMAKSLRDLSWFLRYATYAIVAGDPNIIAVNTRGLREIIENACSGEATIVALQELKAAALSYFRKDTEAADIVSQYMDVLITEFKAPTPSNKLRQRPSGDQQGLELPQIYFNAAERRQKFVMKPGLSAAEKNEVVKAAYRQIFERDITRAYSLSISYLESQVKNGDISMKEFVRRLAKSPLYRKQFYEPFINSRALELAFRHILGRGPSSREEVQKYFDIVSRGGLSALVDALVDSDEYSDYFGEETVPYIRGLGQEAQECRNWGPQQDLFKYSAPFRKVPQFLTTFADYNQPLPDQHVYGSGNDPLEIQFGAIFPKETRNPSSRPAPFGKDTKRILIHQGPGINNQNSNPAARGEFPGTLGPKVFRLDQIPRTLSKGTGKGSSVKYSESSTQAVIRGAYLQVFGRDVYEGQRLKVQEIKLENGEISVREFIRALAKSDLFRKLYWTPYYVCKAIEYIHRRLLGRPTYGRQENNKYFDICSKKGFYGLIDAIIDSEEYSQAFGEDTVPYERYLTPGGVALRKLRVGSIREDVGAKVDKQETPMFIQMGAVTATRTEPDIQARINQGVSKKREQRKIFKLVAGTGDKVAVQNVISAAYRQIFERDIAPYVASSREFKVLESKLGNGEITVKEFIEGLGCSGLYLKEFYTPYPNTKVIELGTKHFLGRAPLDQAEIRKYNQILATQGIRAFIRAMLNTPEYLQAFGEDTVPYNRFTTLPAANFPNTQKLYNQLTKQSKDIVVPSFESTKPRMDAAQMPIMAKAIADMAAKARAVDKSKPLFIELGRSYNDGRGQSVEVGVGTTRRKPARIYRMAVGANQAEMQQVINAIYVQVMDVFSGQVPEYFRRTDLESKLRNGEISVREFVRDLASSEIYRKRFYTPYPNTKVIEFLFRHLLGRAPATQAEIRQYNKLLADSGLRAAVEAMVNSPEYARYFGEDVVPYQRFPSLPAGNYLGSVKAAADLVKQSWSSLSPSVLTGRYTQRG</sequence>
<keyword evidence="9" id="KW-0793">Thylakoid</keyword>
<feature type="domain" description="PBS-linker" evidence="14">
    <location>
        <begin position="944"/>
        <end position="1125"/>
    </location>
</feature>
<evidence type="ECO:0000256" key="7">
    <source>
        <dbReference type="ARBA" id="ARBA00022738"/>
    </source>
</evidence>
<comment type="similarity">
    <text evidence="13">Belongs to the phycobilisome linker protein family.</text>
</comment>
<dbReference type="InterPro" id="IPR038255">
    <property type="entry name" value="PBS_linker_sf"/>
</dbReference>
<dbReference type="EMBL" id="NMQE01000031">
    <property type="protein sequence ID" value="PMB27495.1"/>
    <property type="molecule type" value="Genomic_DNA"/>
</dbReference>
<accession>A0A2N6LP45</accession>
<dbReference type="Proteomes" id="UP000235081">
    <property type="component" value="Unassembled WGS sequence"/>
</dbReference>
<reference evidence="15 16" key="1">
    <citation type="submission" date="2017-07" db="EMBL/GenBank/DDBJ databases">
        <title>Genomes of Fischerella (Mastigocladus) sp. strains.</title>
        <authorList>
            <person name="Miller S.R."/>
        </authorList>
    </citation>
    <scope>NUCLEOTIDE SEQUENCE [LARGE SCALE GENOMIC DNA]</scope>
    <source>
        <strain evidence="15 16">CCMEE 5318</strain>
    </source>
</reference>
<evidence type="ECO:0000256" key="10">
    <source>
        <dbReference type="ARBA" id="ARBA00023136"/>
    </source>
</evidence>
<keyword evidence="6" id="KW-0677">Repeat</keyword>
<comment type="caution">
    <text evidence="15">The sequence shown here is derived from an EMBL/GenBank/DDBJ whole genome shotgun (WGS) entry which is preliminary data.</text>
</comment>
<dbReference type="InterPro" id="IPR009050">
    <property type="entry name" value="Globin-like_sf"/>
</dbReference>
<keyword evidence="8" id="KW-0157">Chromophore</keyword>
<dbReference type="Gene3D" id="1.10.490.20">
    <property type="entry name" value="Phycocyanins"/>
    <property type="match status" value="1"/>
</dbReference>
<comment type="subcellular location">
    <subcellularLocation>
        <location evidence="1">Cellular thylakoid membrane</location>
        <topology evidence="1">Peripheral membrane protein</topology>
        <orientation evidence="1">Cytoplasmic side</orientation>
    </subcellularLocation>
</comment>
<evidence type="ECO:0000256" key="5">
    <source>
        <dbReference type="ARBA" id="ARBA00022549"/>
    </source>
</evidence>
<dbReference type="GO" id="GO:0031676">
    <property type="term" value="C:plasma membrane-derived thylakoid membrane"/>
    <property type="evidence" value="ECO:0007669"/>
    <property type="project" value="UniProtKB-SubCell"/>
</dbReference>
<evidence type="ECO:0000256" key="12">
    <source>
        <dbReference type="ARBA" id="ARBA00023307"/>
    </source>
</evidence>
<dbReference type="GO" id="GO:0030089">
    <property type="term" value="C:phycobilisome"/>
    <property type="evidence" value="ECO:0007669"/>
    <property type="project" value="UniProtKB-UniRule"/>
</dbReference>
<protein>
    <recommendedName>
        <fullName evidence="3">Phycobiliprotein ApcE</fullName>
    </recommendedName>
</protein>
<dbReference type="Gene3D" id="1.10.3130.20">
    <property type="entry name" value="Phycobilisome linker domain"/>
    <property type="match status" value="4"/>
</dbReference>
<dbReference type="GO" id="GO:0016829">
    <property type="term" value="F:lyase activity"/>
    <property type="evidence" value="ECO:0007669"/>
    <property type="project" value="UniProtKB-KW"/>
</dbReference>
<feature type="domain" description="PBS-linker" evidence="14">
    <location>
        <begin position="516"/>
        <end position="693"/>
    </location>
</feature>
<evidence type="ECO:0000256" key="9">
    <source>
        <dbReference type="ARBA" id="ARBA00023078"/>
    </source>
</evidence>
<dbReference type="PANTHER" id="PTHR34011:SF6">
    <property type="entry name" value="PHYCOBILIPROTEIN APCE"/>
    <property type="match status" value="1"/>
</dbReference>
<keyword evidence="10" id="KW-0472">Membrane</keyword>
<dbReference type="InterPro" id="IPR038719">
    <property type="entry name" value="Phycobilisome_asu/bsu_sf"/>
</dbReference>
<keyword evidence="5" id="KW-0042">Antenna complex</keyword>
<feature type="domain" description="PBS-linker" evidence="14">
    <location>
        <begin position="255"/>
        <end position="435"/>
    </location>
</feature>
<organism evidence="15 16">
    <name type="scientific">Fischerella thermalis CCMEE 5318</name>
    <dbReference type="NCBI Taxonomy" id="2019666"/>
    <lineage>
        <taxon>Bacteria</taxon>
        <taxon>Bacillati</taxon>
        <taxon>Cyanobacteriota</taxon>
        <taxon>Cyanophyceae</taxon>
        <taxon>Nostocales</taxon>
        <taxon>Hapalosiphonaceae</taxon>
        <taxon>Fischerella</taxon>
    </lineage>
</organism>
<dbReference type="InterPro" id="IPR012128">
    <property type="entry name" value="Phycobilisome_asu/bsu"/>
</dbReference>
<dbReference type="GO" id="GO:0015979">
    <property type="term" value="P:photosynthesis"/>
    <property type="evidence" value="ECO:0007669"/>
    <property type="project" value="UniProtKB-KW"/>
</dbReference>
<name>A0A2N6LP45_9CYAN</name>
<dbReference type="PANTHER" id="PTHR34011">
    <property type="entry name" value="PHYCOBILISOME 32.1 KDA LINKER POLYPEPTIDE, PHYCOCYANIN-ASSOCIATED, ROD 2-RELATED"/>
    <property type="match status" value="1"/>
</dbReference>
<keyword evidence="7 13" id="KW-0605">Phycobilisome</keyword>
<dbReference type="CDD" id="cd12128">
    <property type="entry name" value="PBP_PBS-LCM"/>
    <property type="match status" value="1"/>
</dbReference>
<evidence type="ECO:0000256" key="4">
    <source>
        <dbReference type="ARBA" id="ARBA00022531"/>
    </source>
</evidence>
<dbReference type="InterPro" id="IPR001297">
    <property type="entry name" value="PBS_linker_dom"/>
</dbReference>